<comment type="caution">
    <text evidence="1">The sequence shown here is derived from an EMBL/GenBank/DDBJ whole genome shotgun (WGS) entry which is preliminary data.</text>
</comment>
<keyword evidence="2" id="KW-1185">Reference proteome</keyword>
<proteinExistence type="predicted"/>
<dbReference type="GO" id="GO:0030897">
    <property type="term" value="C:HOPS complex"/>
    <property type="evidence" value="ECO:0007669"/>
    <property type="project" value="TreeGrafter"/>
</dbReference>
<dbReference type="Pfam" id="PF23556">
    <property type="entry name" value="TPR_Vps41"/>
    <property type="match status" value="1"/>
</dbReference>
<evidence type="ECO:0000313" key="2">
    <source>
        <dbReference type="Proteomes" id="UP000717585"/>
    </source>
</evidence>
<protein>
    <recommendedName>
        <fullName evidence="3">RING-type domain-containing protein</fullName>
    </recommendedName>
</protein>
<dbReference type="SUPFAM" id="SSF50952">
    <property type="entry name" value="Soluble quinoprotein glucose dehydrogenase"/>
    <property type="match status" value="1"/>
</dbReference>
<name>A0A8J6ATJ2_9EUKA</name>
<sequence>MSTLRYLHSHRQPESAMDDPWYHYYTYQRDEEEPDPLSFAVISRDVNFTAFAAYKHDFFACGTEIGDIHIFDPKGKRSELLELSNLHAGPVSHLALTEHFCFSAAATKLVVTPLYRELQKEFHTTEISSSREVTAVAGQEVDKQWVFHAGNVMGGVAVYRPSRGGYTTTEVVASEHVRCPVHCIGLPANHVLAVSDRGISLVQRGNNGTYTLVGFKDPVIGTMPYDDGRARLSVLGNEALVGWGHVVGVYSINLTNDEEKGRLQPTSFMNVGAPVIGLTLFGKCSFTLLCRTGPGTLAFREIDYSDGAIDIHNDALKLDVADDRKLDLDGYAVRDKKTFFIADPANPIHVVPMSVRDLALHYRDSGRIQDALRQAFAAQDPALTAQLGVAFLKQEIEAGRISTVREQAQDLLRSSVKAWREFVFVACRSPQLSEVYSVVPHPRSRRNRIHLGSDLYFSVVGALLATGRFDTLHEIVQDWGLQSKNSGTPETVGVIPPQPLVPMLQKALEAGSKDYSLGHTLALVYDKLDDMQSALSQYIVMKSDKIFDYINEKQIHRMIAGVAGSRSYVTDLLQIDEAKAIELFATHPEAMPIRVIRDQLTENELLYRYYLAISQTNGSLLIPYADRMVELHAEYGTEDSLMAFLQVRRADINLEKALTACRSHNLWECTRFVLLEMGRYQEALSISLNQMRSIDKALNIIDRSALQKRALIPRFLEMVKKVGLVGDLLDAYPVREADDLPLLQIVRDIDVDSKIDNLGSRLLNVLEHELLGLSRLQDCEVLFHADVLTLMGELNRKQHAPVVVRTESKCSCGCGGSIVGSTDDVVFYYCGHGYLADCLREMGAGGSGSCPACKALR</sequence>
<dbReference type="AlphaFoldDB" id="A0A8J6ATJ2"/>
<dbReference type="GO" id="GO:0009267">
    <property type="term" value="P:cellular response to starvation"/>
    <property type="evidence" value="ECO:0007669"/>
    <property type="project" value="TreeGrafter"/>
</dbReference>
<reference evidence="1" key="1">
    <citation type="submission" date="2021-05" db="EMBL/GenBank/DDBJ databases">
        <title>A free-living protist that lacks canonical eukaryotic 1 DNA replication and segregation systems.</title>
        <authorList>
            <person name="Salas-Leiva D.E."/>
            <person name="Tromer E.C."/>
            <person name="Curtis B.A."/>
            <person name="Jerlstrom-Hultqvist J."/>
            <person name="Kolisko M."/>
            <person name="Yi Z."/>
            <person name="Salas-Leiva J.S."/>
            <person name="Gallot-Lavallee L."/>
            <person name="Kops G.J.P.L."/>
            <person name="Archibald J.M."/>
            <person name="Simpson A.G.B."/>
            <person name="Roger A.J."/>
        </authorList>
    </citation>
    <scope>NUCLEOTIDE SEQUENCE</scope>
    <source>
        <strain evidence="1">BICM</strain>
    </source>
</reference>
<dbReference type="PANTHER" id="PTHR12616:SF1">
    <property type="entry name" value="VACUOLAR PROTEIN SORTING-ASSOCIATED PROTEIN 41 HOMOLOG"/>
    <property type="match status" value="1"/>
</dbReference>
<evidence type="ECO:0000313" key="1">
    <source>
        <dbReference type="EMBL" id="KAG9391125.1"/>
    </source>
</evidence>
<dbReference type="InterPro" id="IPR045111">
    <property type="entry name" value="Vps41/Vps8"/>
</dbReference>
<dbReference type="GO" id="GO:0005770">
    <property type="term" value="C:late endosome"/>
    <property type="evidence" value="ECO:0007669"/>
    <property type="project" value="TreeGrafter"/>
</dbReference>
<organism evidence="1 2">
    <name type="scientific">Carpediemonas membranifera</name>
    <dbReference type="NCBI Taxonomy" id="201153"/>
    <lineage>
        <taxon>Eukaryota</taxon>
        <taxon>Metamonada</taxon>
        <taxon>Carpediemonas-like organisms</taxon>
        <taxon>Carpediemonas</taxon>
    </lineage>
</organism>
<dbReference type="SUPFAM" id="SSF57850">
    <property type="entry name" value="RING/U-box"/>
    <property type="match status" value="1"/>
</dbReference>
<dbReference type="PANTHER" id="PTHR12616">
    <property type="entry name" value="VACUOLAR PROTEIN SORTING VPS41"/>
    <property type="match status" value="1"/>
</dbReference>
<dbReference type="GO" id="GO:0006623">
    <property type="term" value="P:protein targeting to vacuole"/>
    <property type="evidence" value="ECO:0007669"/>
    <property type="project" value="InterPro"/>
</dbReference>
<accession>A0A8J6ATJ2</accession>
<evidence type="ECO:0008006" key="3">
    <source>
        <dbReference type="Google" id="ProtNLM"/>
    </source>
</evidence>
<dbReference type="GO" id="GO:0016236">
    <property type="term" value="P:macroautophagy"/>
    <property type="evidence" value="ECO:0007669"/>
    <property type="project" value="TreeGrafter"/>
</dbReference>
<gene>
    <name evidence="1" type="ORF">J8273_7399</name>
</gene>
<dbReference type="EMBL" id="JAHDYR010000062">
    <property type="protein sequence ID" value="KAG9391125.1"/>
    <property type="molecule type" value="Genomic_DNA"/>
</dbReference>
<dbReference type="OrthoDB" id="244107at2759"/>
<dbReference type="GO" id="GO:0034058">
    <property type="term" value="P:endosomal vesicle fusion"/>
    <property type="evidence" value="ECO:0007669"/>
    <property type="project" value="TreeGrafter"/>
</dbReference>
<dbReference type="InterPro" id="IPR011041">
    <property type="entry name" value="Quinoprot_gluc/sorb_DH_b-prop"/>
</dbReference>
<dbReference type="Proteomes" id="UP000717585">
    <property type="component" value="Unassembled WGS sequence"/>
</dbReference>